<keyword evidence="2 5" id="KW-0812">Transmembrane</keyword>
<evidence type="ECO:0000313" key="7">
    <source>
        <dbReference type="Proteomes" id="UP000480350"/>
    </source>
</evidence>
<feature type="transmembrane region" description="Helical" evidence="5">
    <location>
        <begin position="44"/>
        <end position="64"/>
    </location>
</feature>
<dbReference type="GO" id="GO:0015035">
    <property type="term" value="F:protein-disulfide reductase activity"/>
    <property type="evidence" value="ECO:0007669"/>
    <property type="project" value="InterPro"/>
</dbReference>
<dbReference type="AlphaFoldDB" id="A0A7C9MCM1"/>
<gene>
    <name evidence="6" type="ORF">GQ651_04975</name>
</gene>
<evidence type="ECO:0000256" key="2">
    <source>
        <dbReference type="ARBA" id="ARBA00022692"/>
    </source>
</evidence>
<comment type="subcellular location">
    <subcellularLocation>
        <location evidence="1">Membrane</location>
        <topology evidence="1">Multi-pass membrane protein</topology>
    </subcellularLocation>
</comment>
<keyword evidence="3 5" id="KW-1133">Transmembrane helix</keyword>
<sequence>MTRKNTMLLAAGGSLALLLGAFFFQAIGYAPCKLCIWQRWPHGAAIAVGAIVLLTAPLVLWALAGALSAATSGGIGIYHTGVERGWWEGPSTCTGGGNALGGMSGADLLSLDVPVDIVMCDEVAWAFLGLSMASWNALASFALAALWLWALGRPGRAA</sequence>
<dbReference type="GO" id="GO:0016020">
    <property type="term" value="C:membrane"/>
    <property type="evidence" value="ECO:0007669"/>
    <property type="project" value="UniProtKB-SubCell"/>
</dbReference>
<dbReference type="EMBL" id="WUPT01000001">
    <property type="protein sequence ID" value="MXQ07192.1"/>
    <property type="molecule type" value="Genomic_DNA"/>
</dbReference>
<dbReference type="InterPro" id="IPR024199">
    <property type="entry name" value="Uncharacterised_DsbB"/>
</dbReference>
<dbReference type="Pfam" id="PF02600">
    <property type="entry name" value="DsbB"/>
    <property type="match status" value="1"/>
</dbReference>
<dbReference type="PIRSF" id="PIRSF033913">
    <property type="entry name" value="S-S_format_DsbB"/>
    <property type="match status" value="1"/>
</dbReference>
<dbReference type="Proteomes" id="UP000480350">
    <property type="component" value="Unassembled WGS sequence"/>
</dbReference>
<dbReference type="GO" id="GO:0006457">
    <property type="term" value="P:protein folding"/>
    <property type="evidence" value="ECO:0007669"/>
    <property type="project" value="InterPro"/>
</dbReference>
<reference evidence="6 7" key="2">
    <citation type="submission" date="2020-03" db="EMBL/GenBank/DDBJ databases">
        <title>Kangsaoukella pontilimi gen. nov., sp. nov., a new member of the family Rhodobacteraceae isolated from a tidal mudflat.</title>
        <authorList>
            <person name="Kim I.S."/>
        </authorList>
    </citation>
    <scope>NUCLEOTIDE SEQUENCE [LARGE SCALE GENOMIC DNA]</scope>
    <source>
        <strain evidence="6 7">GH1-50</strain>
    </source>
</reference>
<evidence type="ECO:0000256" key="5">
    <source>
        <dbReference type="SAM" id="Phobius"/>
    </source>
</evidence>
<reference evidence="6 7" key="1">
    <citation type="submission" date="2019-12" db="EMBL/GenBank/DDBJ databases">
        <authorList>
            <person name="Lee S.D."/>
        </authorList>
    </citation>
    <scope>NUCLEOTIDE SEQUENCE [LARGE SCALE GENOMIC DNA]</scope>
    <source>
        <strain evidence="6 7">GH1-50</strain>
    </source>
</reference>
<evidence type="ECO:0000256" key="1">
    <source>
        <dbReference type="ARBA" id="ARBA00004141"/>
    </source>
</evidence>
<dbReference type="Gene3D" id="1.20.1550.10">
    <property type="entry name" value="DsbB-like"/>
    <property type="match status" value="1"/>
</dbReference>
<keyword evidence="4 5" id="KW-0472">Membrane</keyword>
<feature type="transmembrane region" description="Helical" evidence="5">
    <location>
        <begin position="123"/>
        <end position="150"/>
    </location>
</feature>
<evidence type="ECO:0000256" key="4">
    <source>
        <dbReference type="ARBA" id="ARBA00023136"/>
    </source>
</evidence>
<dbReference type="InterPro" id="IPR023380">
    <property type="entry name" value="DsbB-like_sf"/>
</dbReference>
<proteinExistence type="predicted"/>
<accession>A0A7C9MCM1</accession>
<evidence type="ECO:0000313" key="6">
    <source>
        <dbReference type="EMBL" id="MXQ07192.1"/>
    </source>
</evidence>
<name>A0A7C9MCM1_9RHOB</name>
<dbReference type="InterPro" id="IPR003752">
    <property type="entry name" value="DiS_bond_form_DsbB/BdbC"/>
</dbReference>
<keyword evidence="7" id="KW-1185">Reference proteome</keyword>
<comment type="caution">
    <text evidence="6">The sequence shown here is derived from an EMBL/GenBank/DDBJ whole genome shotgun (WGS) entry which is preliminary data.</text>
</comment>
<protein>
    <submittedName>
        <fullName evidence="6">Disulfide bond formation protein B</fullName>
    </submittedName>
</protein>
<evidence type="ECO:0000256" key="3">
    <source>
        <dbReference type="ARBA" id="ARBA00022989"/>
    </source>
</evidence>
<organism evidence="6 7">
    <name type="scientific">Kangsaoukella pontilimi</name>
    <dbReference type="NCBI Taxonomy" id="2691042"/>
    <lineage>
        <taxon>Bacteria</taxon>
        <taxon>Pseudomonadati</taxon>
        <taxon>Pseudomonadota</taxon>
        <taxon>Alphaproteobacteria</taxon>
        <taxon>Rhodobacterales</taxon>
        <taxon>Paracoccaceae</taxon>
        <taxon>Kangsaoukella</taxon>
    </lineage>
</organism>
<dbReference type="SUPFAM" id="SSF158442">
    <property type="entry name" value="DsbB-like"/>
    <property type="match status" value="1"/>
</dbReference>